<reference evidence="2" key="1">
    <citation type="journal article" date="2022" name="Int. J. Mol. Sci.">
        <title>Draft Genome of Tanacetum Coccineum: Genomic Comparison of Closely Related Tanacetum-Family Plants.</title>
        <authorList>
            <person name="Yamashiro T."/>
            <person name="Shiraishi A."/>
            <person name="Nakayama K."/>
            <person name="Satake H."/>
        </authorList>
    </citation>
    <scope>NUCLEOTIDE SEQUENCE</scope>
</reference>
<dbReference type="SUPFAM" id="SSF56672">
    <property type="entry name" value="DNA/RNA polymerases"/>
    <property type="match status" value="1"/>
</dbReference>
<proteinExistence type="predicted"/>
<organism evidence="2 3">
    <name type="scientific">Tanacetum coccineum</name>
    <dbReference type="NCBI Taxonomy" id="301880"/>
    <lineage>
        <taxon>Eukaryota</taxon>
        <taxon>Viridiplantae</taxon>
        <taxon>Streptophyta</taxon>
        <taxon>Embryophyta</taxon>
        <taxon>Tracheophyta</taxon>
        <taxon>Spermatophyta</taxon>
        <taxon>Magnoliopsida</taxon>
        <taxon>eudicotyledons</taxon>
        <taxon>Gunneridae</taxon>
        <taxon>Pentapetalae</taxon>
        <taxon>asterids</taxon>
        <taxon>campanulids</taxon>
        <taxon>Asterales</taxon>
        <taxon>Asteraceae</taxon>
        <taxon>Asteroideae</taxon>
        <taxon>Anthemideae</taxon>
        <taxon>Anthemidinae</taxon>
        <taxon>Tanacetum</taxon>
    </lineage>
</organism>
<dbReference type="InterPro" id="IPR043502">
    <property type="entry name" value="DNA/RNA_pol_sf"/>
</dbReference>
<dbReference type="Proteomes" id="UP001151760">
    <property type="component" value="Unassembled WGS sequence"/>
</dbReference>
<gene>
    <name evidence="2" type="ORF">Tco_0910949</name>
</gene>
<evidence type="ECO:0000313" key="2">
    <source>
        <dbReference type="EMBL" id="GJT30674.1"/>
    </source>
</evidence>
<evidence type="ECO:0000259" key="1">
    <source>
        <dbReference type="Pfam" id="PF17919"/>
    </source>
</evidence>
<feature type="domain" description="Reverse transcriptase/retrotransposon-derived protein RNase H-like" evidence="1">
    <location>
        <begin position="234"/>
        <end position="281"/>
    </location>
</feature>
<dbReference type="PANTHER" id="PTHR33064">
    <property type="entry name" value="POL PROTEIN"/>
    <property type="match status" value="1"/>
</dbReference>
<keyword evidence="2" id="KW-0548">Nucleotidyltransferase</keyword>
<sequence>MIFRVPASIICLDVVGHPCPWEIEMPDMSDLPHCLHSLNIRQFPKTTRPYDDALLVAPRFPFHGNSSGGRPRLGIGPLRDVVGPLLPHVSARRTCGTVGIEVCSRGAHDAYFRKCGYVAVPRMASLVSTKLGQGLSCTNQINRLPYREGTDPTVRLQREMARVGPLSGNVIDSEGIHVDPAKIKSIKDWESPKTPTKIHQFLGLAGYYRRFIEGLSKIAKPMTKLTQKSVKFNWGEKEETNFQTLKQKLCSAPILALPEGSENFVVYCDTSHKGLGAVLEEYK</sequence>
<name>A0ABQ5D0N3_9ASTR</name>
<dbReference type="InterPro" id="IPR043128">
    <property type="entry name" value="Rev_trsase/Diguanyl_cyclase"/>
</dbReference>
<dbReference type="GO" id="GO:0003964">
    <property type="term" value="F:RNA-directed DNA polymerase activity"/>
    <property type="evidence" value="ECO:0007669"/>
    <property type="project" value="UniProtKB-KW"/>
</dbReference>
<keyword evidence="2" id="KW-0695">RNA-directed DNA polymerase</keyword>
<evidence type="ECO:0000313" key="3">
    <source>
        <dbReference type="Proteomes" id="UP001151760"/>
    </source>
</evidence>
<keyword evidence="2" id="KW-0808">Transferase</keyword>
<dbReference type="Gene3D" id="3.30.70.270">
    <property type="match status" value="1"/>
</dbReference>
<dbReference type="InterPro" id="IPR041577">
    <property type="entry name" value="RT_RNaseH_2"/>
</dbReference>
<keyword evidence="3" id="KW-1185">Reference proteome</keyword>
<accession>A0ABQ5D0N3</accession>
<protein>
    <submittedName>
        <fullName evidence="2">Reverse transcriptase domain-containing protein</fullName>
    </submittedName>
</protein>
<comment type="caution">
    <text evidence="2">The sequence shown here is derived from an EMBL/GenBank/DDBJ whole genome shotgun (WGS) entry which is preliminary data.</text>
</comment>
<reference evidence="2" key="2">
    <citation type="submission" date="2022-01" db="EMBL/GenBank/DDBJ databases">
        <authorList>
            <person name="Yamashiro T."/>
            <person name="Shiraishi A."/>
            <person name="Satake H."/>
            <person name="Nakayama K."/>
        </authorList>
    </citation>
    <scope>NUCLEOTIDE SEQUENCE</scope>
</reference>
<dbReference type="PANTHER" id="PTHR33064:SF37">
    <property type="entry name" value="RIBONUCLEASE H"/>
    <property type="match status" value="1"/>
</dbReference>
<dbReference type="Pfam" id="PF17919">
    <property type="entry name" value="RT_RNaseH_2"/>
    <property type="match status" value="1"/>
</dbReference>
<dbReference type="InterPro" id="IPR051320">
    <property type="entry name" value="Viral_Replic_Matur_Polypro"/>
</dbReference>
<dbReference type="EMBL" id="BQNB010014645">
    <property type="protein sequence ID" value="GJT30674.1"/>
    <property type="molecule type" value="Genomic_DNA"/>
</dbReference>